<feature type="compositionally biased region" description="Basic and acidic residues" evidence="1">
    <location>
        <begin position="235"/>
        <end position="245"/>
    </location>
</feature>
<gene>
    <name evidence="2" type="ORF">CLV47_102255</name>
</gene>
<dbReference type="AlphaFoldDB" id="A0A2T1A4Z7"/>
<reference evidence="2 3" key="1">
    <citation type="submission" date="2018-03" db="EMBL/GenBank/DDBJ databases">
        <title>Genomic Encyclopedia of Archaeal and Bacterial Type Strains, Phase II (KMG-II): from individual species to whole genera.</title>
        <authorList>
            <person name="Goeker M."/>
        </authorList>
    </citation>
    <scope>NUCLEOTIDE SEQUENCE [LARGE SCALE GENOMIC DNA]</scope>
    <source>
        <strain evidence="2 3">DSM 100065</strain>
    </source>
</reference>
<accession>A0A2T1A4Z7</accession>
<sequence>MTDGADAAGAAGASAGAAGGAAEAVGAAGAGAACGAAAFFAAPFPALGNCSFSLRATGASTVELALLTNSPISPSFASTSLLFTPSSFASSCTRALPATGLLVSKPQRVSATSFFSYETQSSLLLHRVAFIGTPCSLLVHTSSDLPVLLRRAFNEGASWARDDARLLLRRPVRRVRRLPGGLAETLCVVRLDRNSHVPDAGVPRGPADIDVDRQRRRAPKRSDQRQCASNRRHRPAVDNPRRCERSQSTPVGGTTTGAIPHFIVP</sequence>
<feature type="region of interest" description="Disordered" evidence="1">
    <location>
        <begin position="197"/>
        <end position="265"/>
    </location>
</feature>
<evidence type="ECO:0000256" key="1">
    <source>
        <dbReference type="SAM" id="MobiDB-lite"/>
    </source>
</evidence>
<name>A0A2T1A4Z7_9ACTN</name>
<feature type="compositionally biased region" description="Polar residues" evidence="1">
    <location>
        <begin position="246"/>
        <end position="257"/>
    </location>
</feature>
<organism evidence="2 3">
    <name type="scientific">Antricoccus suffuscus</name>
    <dbReference type="NCBI Taxonomy" id="1629062"/>
    <lineage>
        <taxon>Bacteria</taxon>
        <taxon>Bacillati</taxon>
        <taxon>Actinomycetota</taxon>
        <taxon>Actinomycetes</taxon>
        <taxon>Geodermatophilales</taxon>
        <taxon>Antricoccaceae</taxon>
        <taxon>Antricoccus</taxon>
    </lineage>
</organism>
<evidence type="ECO:0000313" key="2">
    <source>
        <dbReference type="EMBL" id="PRZ43567.1"/>
    </source>
</evidence>
<evidence type="ECO:0000313" key="3">
    <source>
        <dbReference type="Proteomes" id="UP000237752"/>
    </source>
</evidence>
<protein>
    <submittedName>
        <fullName evidence="2">Uncharacterized protein</fullName>
    </submittedName>
</protein>
<dbReference type="Proteomes" id="UP000237752">
    <property type="component" value="Unassembled WGS sequence"/>
</dbReference>
<keyword evidence="3" id="KW-1185">Reference proteome</keyword>
<proteinExistence type="predicted"/>
<dbReference type="EMBL" id="PVUE01000002">
    <property type="protein sequence ID" value="PRZ43567.1"/>
    <property type="molecule type" value="Genomic_DNA"/>
</dbReference>
<comment type="caution">
    <text evidence="2">The sequence shown here is derived from an EMBL/GenBank/DDBJ whole genome shotgun (WGS) entry which is preliminary data.</text>
</comment>